<protein>
    <submittedName>
        <fullName evidence="1">DUF2218 domain-containing protein</fullName>
    </submittedName>
</protein>
<dbReference type="RefSeq" id="WP_345348029.1">
    <property type="nucleotide sequence ID" value="NZ_BAABHJ010000002.1"/>
</dbReference>
<evidence type="ECO:0000313" key="1">
    <source>
        <dbReference type="EMBL" id="GAA4602293.1"/>
    </source>
</evidence>
<dbReference type="InterPro" id="IPR014543">
    <property type="entry name" value="UCP028291"/>
</dbReference>
<dbReference type="Pfam" id="PF09981">
    <property type="entry name" value="DUF2218"/>
    <property type="match status" value="1"/>
</dbReference>
<sequence>MPASQADVPTNRAGRYLAQLCGHGARMTSLTLRGGHGHGGGVASTPRHAEWSETDGVIEFDRGRCTLHATGDGLLLRVEADDQQQLRRIQDAVAARLERIGRRDALTVTWRPTPPAPSTDACAP</sequence>
<proteinExistence type="predicted"/>
<name>A0ABP8TF90_9ACTN</name>
<dbReference type="EMBL" id="BAABHJ010000002">
    <property type="protein sequence ID" value="GAA4602293.1"/>
    <property type="molecule type" value="Genomic_DNA"/>
</dbReference>
<reference evidence="2" key="1">
    <citation type="journal article" date="2019" name="Int. J. Syst. Evol. Microbiol.">
        <title>The Global Catalogue of Microorganisms (GCM) 10K type strain sequencing project: providing services to taxonomists for standard genome sequencing and annotation.</title>
        <authorList>
            <consortium name="The Broad Institute Genomics Platform"/>
            <consortium name="The Broad Institute Genome Sequencing Center for Infectious Disease"/>
            <person name="Wu L."/>
            <person name="Ma J."/>
        </authorList>
    </citation>
    <scope>NUCLEOTIDE SEQUENCE [LARGE SCALE GENOMIC DNA]</scope>
    <source>
        <strain evidence="2">JCM 17938</strain>
    </source>
</reference>
<accession>A0ABP8TF90</accession>
<keyword evidence="2" id="KW-1185">Reference proteome</keyword>
<comment type="caution">
    <text evidence="1">The sequence shown here is derived from an EMBL/GenBank/DDBJ whole genome shotgun (WGS) entry which is preliminary data.</text>
</comment>
<organism evidence="1 2">
    <name type="scientific">Actinoallomurus liliacearum</name>
    <dbReference type="NCBI Taxonomy" id="1080073"/>
    <lineage>
        <taxon>Bacteria</taxon>
        <taxon>Bacillati</taxon>
        <taxon>Actinomycetota</taxon>
        <taxon>Actinomycetes</taxon>
        <taxon>Streptosporangiales</taxon>
        <taxon>Thermomonosporaceae</taxon>
        <taxon>Actinoallomurus</taxon>
    </lineage>
</organism>
<evidence type="ECO:0000313" key="2">
    <source>
        <dbReference type="Proteomes" id="UP001500212"/>
    </source>
</evidence>
<gene>
    <name evidence="1" type="ORF">GCM10023195_06820</name>
</gene>
<dbReference type="Proteomes" id="UP001500212">
    <property type="component" value="Unassembled WGS sequence"/>
</dbReference>
<dbReference type="Gene3D" id="3.30.310.50">
    <property type="entry name" value="Alpha-D-phosphohexomutase, C-terminal domain"/>
    <property type="match status" value="1"/>
</dbReference>